<organism evidence="2 3">
    <name type="scientific">Streptomyces sviceus (strain ATCC 29083 / DSM 924 / JCM 4929 / NBRC 13980 / NCIMB 11184 / NRRL 5439 / UC 5370)</name>
    <dbReference type="NCBI Taxonomy" id="463191"/>
    <lineage>
        <taxon>Bacteria</taxon>
        <taxon>Bacillati</taxon>
        <taxon>Actinomycetota</taxon>
        <taxon>Actinomycetes</taxon>
        <taxon>Kitasatosporales</taxon>
        <taxon>Streptomycetaceae</taxon>
        <taxon>Streptomyces</taxon>
    </lineage>
</organism>
<name>B5HVE0_STRX2</name>
<dbReference type="Proteomes" id="UP000002785">
    <property type="component" value="Chromosome"/>
</dbReference>
<keyword evidence="3" id="KW-1185">Reference proteome</keyword>
<sequence length="163" mass="16784">MPPRPIARVQEAIARTRKKGTLEALQNRHGGRGDQRGPGPGDAPARDQKRRALREGAGGGTRGEEAEAREQGALLAVAVAEGAGRDEEGGEDDDVRVDGPQDLGGRGVQRGRTQLRDQQVDGGDHALGDEDAGAQGEEGGAFQGVRGHGSSGERGVGVDALSP</sequence>
<reference evidence="2" key="1">
    <citation type="submission" date="2009-10" db="EMBL/GenBank/DDBJ databases">
        <title>The genome sequence of Streptomyces sviceus strain ATCC 29083.</title>
        <authorList>
            <consortium name="The Broad Institute Genome Sequencing Platform"/>
            <consortium name="Broad Institute Microbial Sequencing Center"/>
            <person name="Fischbach M."/>
            <person name="Godfrey P."/>
            <person name="Ward D."/>
            <person name="Young S."/>
            <person name="Zeng Q."/>
            <person name="Koehrsen M."/>
            <person name="Alvarado L."/>
            <person name="Berlin A.M."/>
            <person name="Bochicchio J."/>
            <person name="Borenstein D."/>
            <person name="Chapman S.B."/>
            <person name="Chen Z."/>
            <person name="Engels R."/>
            <person name="Freedman E."/>
            <person name="Gellesch M."/>
            <person name="Goldberg J."/>
            <person name="Griggs A."/>
            <person name="Gujja S."/>
            <person name="Heilman E.R."/>
            <person name="Heiman D.I."/>
            <person name="Hepburn T.A."/>
            <person name="Howarth C."/>
            <person name="Jen D."/>
            <person name="Larson L."/>
            <person name="Lewis B."/>
            <person name="Mehta T."/>
            <person name="Park D."/>
            <person name="Pearson M."/>
            <person name="Richards J."/>
            <person name="Roberts A."/>
            <person name="Saif S."/>
            <person name="Shea T.D."/>
            <person name="Shenoy N."/>
            <person name="Sisk P."/>
            <person name="Stolte C."/>
            <person name="Sykes S.N."/>
            <person name="Thomson T."/>
            <person name="Walk T."/>
            <person name="White J."/>
            <person name="Yandava C."/>
            <person name="Straight P."/>
            <person name="Clardy J."/>
            <person name="Hung D."/>
            <person name="Kolter R."/>
            <person name="Mekalanos J."/>
            <person name="Walker S."/>
            <person name="Walsh C.T."/>
            <person name="Wieland-Brown L.C."/>
            <person name="Haas B."/>
            <person name="Nusbaum C."/>
            <person name="Birren B."/>
        </authorList>
    </citation>
    <scope>NUCLEOTIDE SEQUENCE [LARGE SCALE GENOMIC DNA]</scope>
    <source>
        <strain evidence="2">ATCC 29083</strain>
    </source>
</reference>
<dbReference type="HOGENOM" id="CLU_1626176_0_0_11"/>
<evidence type="ECO:0000256" key="1">
    <source>
        <dbReference type="SAM" id="MobiDB-lite"/>
    </source>
</evidence>
<feature type="region of interest" description="Disordered" evidence="1">
    <location>
        <begin position="14"/>
        <end position="163"/>
    </location>
</feature>
<dbReference type="EMBL" id="CM000951">
    <property type="protein sequence ID" value="EDY56796.2"/>
    <property type="molecule type" value="Genomic_DNA"/>
</dbReference>
<protein>
    <submittedName>
        <fullName evidence="2">Uncharacterized protein</fullName>
    </submittedName>
</protein>
<accession>B5HVE0</accession>
<feature type="compositionally biased region" description="Low complexity" evidence="1">
    <location>
        <begin position="71"/>
        <end position="82"/>
    </location>
</feature>
<proteinExistence type="predicted"/>
<gene>
    <name evidence="2" type="ORF">SSEG_03375</name>
</gene>
<feature type="compositionally biased region" description="Basic and acidic residues" evidence="1">
    <location>
        <begin position="114"/>
        <end position="128"/>
    </location>
</feature>
<feature type="compositionally biased region" description="Gly residues" evidence="1">
    <location>
        <begin position="136"/>
        <end position="155"/>
    </location>
</feature>
<evidence type="ECO:0000313" key="3">
    <source>
        <dbReference type="Proteomes" id="UP000002785"/>
    </source>
</evidence>
<evidence type="ECO:0000313" key="2">
    <source>
        <dbReference type="EMBL" id="EDY56796.2"/>
    </source>
</evidence>
<dbReference type="AlphaFoldDB" id="B5HVE0"/>